<feature type="region of interest" description="Disordered" evidence="1">
    <location>
        <begin position="68"/>
        <end position="95"/>
    </location>
</feature>
<accession>A0A540NCK9</accession>
<keyword evidence="4" id="KW-1185">Reference proteome</keyword>
<feature type="transmembrane region" description="Helical" evidence="2">
    <location>
        <begin position="105"/>
        <end position="131"/>
    </location>
</feature>
<dbReference type="AlphaFoldDB" id="A0A540NCK9"/>
<sequence length="137" mass="14471">MARSVLLGGGGVPPSHNSDCRRLLLRPIAVAPQTSLKLSAVKAAAPPPTIHCRFNKNVLGLQIKETRHAVSASNSNPPDGDSTKDKSGGVETNDAALQGPPPLTILAGFVVLFLVFWVLGSSLMWVISLLFRLPPSK</sequence>
<evidence type="ECO:0000256" key="2">
    <source>
        <dbReference type="SAM" id="Phobius"/>
    </source>
</evidence>
<keyword evidence="2" id="KW-0472">Membrane</keyword>
<protein>
    <submittedName>
        <fullName evidence="3">Uncharacterized protein</fullName>
    </submittedName>
</protein>
<evidence type="ECO:0000313" key="4">
    <source>
        <dbReference type="Proteomes" id="UP000315295"/>
    </source>
</evidence>
<comment type="caution">
    <text evidence="3">The sequence shown here is derived from an EMBL/GenBank/DDBJ whole genome shotgun (WGS) entry which is preliminary data.</text>
</comment>
<reference evidence="3 4" key="1">
    <citation type="journal article" date="2019" name="G3 (Bethesda)">
        <title>Sequencing of a Wild Apple (Malus baccata) Genome Unravels the Differences Between Cultivated and Wild Apple Species Regarding Disease Resistance and Cold Tolerance.</title>
        <authorList>
            <person name="Chen X."/>
        </authorList>
    </citation>
    <scope>NUCLEOTIDE SEQUENCE [LARGE SCALE GENOMIC DNA]</scope>
    <source>
        <strain evidence="4">cv. Shandingzi</strain>
        <tissue evidence="3">Leaves</tissue>
    </source>
</reference>
<keyword evidence="2" id="KW-1133">Transmembrane helix</keyword>
<keyword evidence="2" id="KW-0812">Transmembrane</keyword>
<dbReference type="Proteomes" id="UP000315295">
    <property type="component" value="Unassembled WGS sequence"/>
</dbReference>
<organism evidence="3 4">
    <name type="scientific">Malus baccata</name>
    <name type="common">Siberian crab apple</name>
    <name type="synonym">Pyrus baccata</name>
    <dbReference type="NCBI Taxonomy" id="106549"/>
    <lineage>
        <taxon>Eukaryota</taxon>
        <taxon>Viridiplantae</taxon>
        <taxon>Streptophyta</taxon>
        <taxon>Embryophyta</taxon>
        <taxon>Tracheophyta</taxon>
        <taxon>Spermatophyta</taxon>
        <taxon>Magnoliopsida</taxon>
        <taxon>eudicotyledons</taxon>
        <taxon>Gunneridae</taxon>
        <taxon>Pentapetalae</taxon>
        <taxon>rosids</taxon>
        <taxon>fabids</taxon>
        <taxon>Rosales</taxon>
        <taxon>Rosaceae</taxon>
        <taxon>Amygdaloideae</taxon>
        <taxon>Maleae</taxon>
        <taxon>Malus</taxon>
    </lineage>
</organism>
<dbReference type="EMBL" id="VIEB01000073">
    <property type="protein sequence ID" value="TQE08333.1"/>
    <property type="molecule type" value="Genomic_DNA"/>
</dbReference>
<evidence type="ECO:0000313" key="3">
    <source>
        <dbReference type="EMBL" id="TQE08333.1"/>
    </source>
</evidence>
<gene>
    <name evidence="3" type="ORF">C1H46_006115</name>
</gene>
<name>A0A540NCK9_MALBA</name>
<evidence type="ECO:0000256" key="1">
    <source>
        <dbReference type="SAM" id="MobiDB-lite"/>
    </source>
</evidence>
<proteinExistence type="predicted"/>